<dbReference type="Gene3D" id="3.60.21.10">
    <property type="match status" value="1"/>
</dbReference>
<feature type="chain" id="PRO_5005537268" description="Calcineurin-like phosphoesterase domain-containing protein" evidence="1">
    <location>
        <begin position="20"/>
        <end position="545"/>
    </location>
</feature>
<proteinExistence type="predicted"/>
<protein>
    <recommendedName>
        <fullName evidence="4">Calcineurin-like phosphoesterase domain-containing protein</fullName>
    </recommendedName>
</protein>
<evidence type="ECO:0000313" key="2">
    <source>
        <dbReference type="EMBL" id="KNC48451.1"/>
    </source>
</evidence>
<name>A0A0L0D8P0_THETB</name>
<dbReference type="OMA" id="SIHEWVA"/>
<dbReference type="STRING" id="461836.A0A0L0D8P0"/>
<reference evidence="2 3" key="1">
    <citation type="submission" date="2010-05" db="EMBL/GenBank/DDBJ databases">
        <title>The Genome Sequence of Thecamonas trahens ATCC 50062.</title>
        <authorList>
            <consortium name="The Broad Institute Genome Sequencing Platform"/>
            <person name="Russ C."/>
            <person name="Cuomo C."/>
            <person name="Shea T."/>
            <person name="Young S.K."/>
            <person name="Zeng Q."/>
            <person name="Koehrsen M."/>
            <person name="Haas B."/>
            <person name="Borodovsky M."/>
            <person name="Guigo R."/>
            <person name="Alvarado L."/>
            <person name="Berlin A."/>
            <person name="Bochicchio J."/>
            <person name="Borenstein D."/>
            <person name="Chapman S."/>
            <person name="Chen Z."/>
            <person name="Freedman E."/>
            <person name="Gellesch M."/>
            <person name="Goldberg J."/>
            <person name="Griggs A."/>
            <person name="Gujja S."/>
            <person name="Heilman E."/>
            <person name="Heiman D."/>
            <person name="Hepburn T."/>
            <person name="Howarth C."/>
            <person name="Jen D."/>
            <person name="Larson L."/>
            <person name="Mehta T."/>
            <person name="Park D."/>
            <person name="Pearson M."/>
            <person name="Roberts A."/>
            <person name="Saif S."/>
            <person name="Shenoy N."/>
            <person name="Sisk P."/>
            <person name="Stolte C."/>
            <person name="Sykes S."/>
            <person name="Thomson T."/>
            <person name="Walk T."/>
            <person name="White J."/>
            <person name="Yandava C."/>
            <person name="Burger G."/>
            <person name="Gray M.W."/>
            <person name="Holland P.W.H."/>
            <person name="King N."/>
            <person name="Lang F.B.F."/>
            <person name="Roger A.J."/>
            <person name="Ruiz-Trillo I."/>
            <person name="Lander E."/>
            <person name="Nusbaum C."/>
        </authorList>
    </citation>
    <scope>NUCLEOTIDE SEQUENCE [LARGE SCALE GENOMIC DNA]</scope>
    <source>
        <strain evidence="2 3">ATCC 50062</strain>
    </source>
</reference>
<dbReference type="EMBL" id="GL349451">
    <property type="protein sequence ID" value="KNC48451.1"/>
    <property type="molecule type" value="Genomic_DNA"/>
</dbReference>
<dbReference type="PANTHER" id="PTHR42254">
    <property type="entry name" value="METALLOPHOS DOMAIN-CONTAINING PROTEIN"/>
    <property type="match status" value="1"/>
</dbReference>
<dbReference type="GeneID" id="25564414"/>
<keyword evidence="1" id="KW-0732">Signal</keyword>
<accession>A0A0L0D8P0</accession>
<dbReference type="PANTHER" id="PTHR42254:SF1">
    <property type="entry name" value="CALCINEURIN-LIKE PHOSPHOESTERASE DOMAIN-CONTAINING PROTEIN"/>
    <property type="match status" value="1"/>
</dbReference>
<evidence type="ECO:0000256" key="1">
    <source>
        <dbReference type="SAM" id="SignalP"/>
    </source>
</evidence>
<dbReference type="Proteomes" id="UP000054408">
    <property type="component" value="Unassembled WGS sequence"/>
</dbReference>
<dbReference type="InterPro" id="IPR029052">
    <property type="entry name" value="Metallo-depent_PP-like"/>
</dbReference>
<evidence type="ECO:0000313" key="3">
    <source>
        <dbReference type="Proteomes" id="UP000054408"/>
    </source>
</evidence>
<organism evidence="2 3">
    <name type="scientific">Thecamonas trahens ATCC 50062</name>
    <dbReference type="NCBI Taxonomy" id="461836"/>
    <lineage>
        <taxon>Eukaryota</taxon>
        <taxon>Apusozoa</taxon>
        <taxon>Apusomonadida</taxon>
        <taxon>Apusomonadidae</taxon>
        <taxon>Thecamonas</taxon>
    </lineage>
</organism>
<dbReference type="AlphaFoldDB" id="A0A0L0D8P0"/>
<gene>
    <name evidence="2" type="ORF">AMSG_04897</name>
</gene>
<dbReference type="RefSeq" id="XP_013758564.1">
    <property type="nucleotide sequence ID" value="XM_013903110.1"/>
</dbReference>
<evidence type="ECO:0008006" key="4">
    <source>
        <dbReference type="Google" id="ProtNLM"/>
    </source>
</evidence>
<dbReference type="OrthoDB" id="426586at2759"/>
<dbReference type="SUPFAM" id="SSF56300">
    <property type="entry name" value="Metallo-dependent phosphatases"/>
    <property type="match status" value="1"/>
</dbReference>
<keyword evidence="3" id="KW-1185">Reference proteome</keyword>
<dbReference type="eggNOG" id="ENOG502RPJG">
    <property type="taxonomic scope" value="Eukaryota"/>
</dbReference>
<sequence length="545" mass="58115">MPYGLSWLAAAVCPPAATAFAAPPPPAGRPLATQALAAAGGTTAAALVGYVTDVEGKLALFQDYAARSLVVMLEVGPDGHERLQWRKPSDPVGSPDASPDLHFVYGGDVFDKGDGDLRLARLLVDFKIRYPQHVHLILGNRDANKLKLVAHLTGPELSQSVHTLPGPYWWSGLSSYVTPAQFMASRALPDSRSARLRYHLHCTMGAAAMFEARKAELALLAGRSSPDDVSDDEVVDSFLAAADPRHPASQETVVVPREGHVCVRPHDIVASGGGEALKYVVLSELAALVHDSLFVHGGVSRRALGFVPADDAFDGVTRAAVGTTLPPSASIHEWVAALRAWQLRALAAFVASPGYLDLDRNQRGGAQLFSYFYTRAVHGRSVAIHPSLTRGVPNEPPADVALALRDSGIARVVSGHKPFSDSPTLVRANGVEYILGDMSFSDTNAPDNRGAAVAEVVIVHPRDGLPSFPFLHGRLACGLEYAFAAKQPDNPDAPDPGAWLGKRTRTGWIPVVILPSGWLVLDRGRGRVVEHLLVDPAGVERMMVA</sequence>
<feature type="signal peptide" evidence="1">
    <location>
        <begin position="1"/>
        <end position="19"/>
    </location>
</feature>